<dbReference type="Gene3D" id="3.40.50.150">
    <property type="entry name" value="Vaccinia Virus protein VP39"/>
    <property type="match status" value="1"/>
</dbReference>
<dbReference type="Proteomes" id="UP000002729">
    <property type="component" value="Unassembled WGS sequence"/>
</dbReference>
<dbReference type="NCBIfam" id="TIGR01444">
    <property type="entry name" value="fkbM_fam"/>
    <property type="match status" value="1"/>
</dbReference>
<protein>
    <recommendedName>
        <fullName evidence="2">Methyltransferase FkbM domain-containing protein</fullName>
    </recommendedName>
</protein>
<organism evidence="4">
    <name type="scientific">Aureococcus anophagefferens</name>
    <name type="common">Harmful bloom alga</name>
    <dbReference type="NCBI Taxonomy" id="44056"/>
    <lineage>
        <taxon>Eukaryota</taxon>
        <taxon>Sar</taxon>
        <taxon>Stramenopiles</taxon>
        <taxon>Ochrophyta</taxon>
        <taxon>Pelagophyceae</taxon>
        <taxon>Pelagomonadales</taxon>
        <taxon>Pelagomonadaceae</taxon>
        <taxon>Aureococcus</taxon>
    </lineage>
</organism>
<evidence type="ECO:0000313" key="4">
    <source>
        <dbReference type="Proteomes" id="UP000002729"/>
    </source>
</evidence>
<evidence type="ECO:0000259" key="2">
    <source>
        <dbReference type="Pfam" id="PF05050"/>
    </source>
</evidence>
<feature type="signal peptide" evidence="1">
    <location>
        <begin position="1"/>
        <end position="17"/>
    </location>
</feature>
<dbReference type="EMBL" id="GL833127">
    <property type="protein sequence ID" value="EGB08761.1"/>
    <property type="molecule type" value="Genomic_DNA"/>
</dbReference>
<keyword evidence="4" id="KW-1185">Reference proteome</keyword>
<keyword evidence="1" id="KW-0732">Signal</keyword>
<dbReference type="GeneID" id="20224565"/>
<dbReference type="KEGG" id="aaf:AURANDRAFT_63903"/>
<dbReference type="SUPFAM" id="SSF53335">
    <property type="entry name" value="S-adenosyl-L-methionine-dependent methyltransferases"/>
    <property type="match status" value="1"/>
</dbReference>
<proteinExistence type="predicted"/>
<sequence length="472" mass="48466">MAALLSAVALVASVCVGQDAATAARLPLAPPRAVDAVELAAALGAAAGVRGDARGGRVGVTRAETADGAREFWVAAPLDGGGRRVHGATVGGMVWASGGYALVESALLAAVLAEVDSAVVVDVGAHCGYFSLLAATGGARAVALEPNAEHHPLLRLGAALNGVGDDAIALFGAPAADVAEVAYDGWSTDDAGRPGFNASASTPRRAVRCDDAVEAAEAGWGAPVRPIAWLKVDVEGQELAALRSAARLLDRPPGLRPGVVWVELSWLDGDAASLGAAAATVALLVRRGYDVRAAREGGIAWDCAESAHDCDDPPRDARGEGWLDVVDIERGYEAEGARRLLEAAGYCDRREASTARGGCQLEVAAVAVEFTAAFSNAVVPRAAAAMNARQARAAGGEAADFSMYVAVGEEAHQVLFSAAATDDEIRDFFHADVCAAGTRAVSRELCDASCDATLAELREKRARRRRRAAEAS</sequence>
<dbReference type="OrthoDB" id="411251at2759"/>
<evidence type="ECO:0000313" key="3">
    <source>
        <dbReference type="EMBL" id="EGB08761.1"/>
    </source>
</evidence>
<dbReference type="InterPro" id="IPR029063">
    <property type="entry name" value="SAM-dependent_MTases_sf"/>
</dbReference>
<reference evidence="3 4" key="1">
    <citation type="journal article" date="2011" name="Proc. Natl. Acad. Sci. U.S.A.">
        <title>Niche of harmful alga Aureococcus anophagefferens revealed through ecogenomics.</title>
        <authorList>
            <person name="Gobler C.J."/>
            <person name="Berry D.L."/>
            <person name="Dyhrman S.T."/>
            <person name="Wilhelm S.W."/>
            <person name="Salamov A."/>
            <person name="Lobanov A.V."/>
            <person name="Zhang Y."/>
            <person name="Collier J.L."/>
            <person name="Wurch L.L."/>
            <person name="Kustka A.B."/>
            <person name="Dill B.D."/>
            <person name="Shah M."/>
            <person name="VerBerkmoes N.C."/>
            <person name="Kuo A."/>
            <person name="Terry A."/>
            <person name="Pangilinan J."/>
            <person name="Lindquist E.A."/>
            <person name="Lucas S."/>
            <person name="Paulsen I.T."/>
            <person name="Hattenrath-Lehmann T.K."/>
            <person name="Talmage S.C."/>
            <person name="Walker E.A."/>
            <person name="Koch F."/>
            <person name="Burson A.M."/>
            <person name="Marcoval M.A."/>
            <person name="Tang Y.Z."/>
            <person name="Lecleir G.R."/>
            <person name="Coyne K.J."/>
            <person name="Berg G.M."/>
            <person name="Bertrand E.M."/>
            <person name="Saito M.A."/>
            <person name="Gladyshev V.N."/>
            <person name="Grigoriev I.V."/>
        </authorList>
    </citation>
    <scope>NUCLEOTIDE SEQUENCE [LARGE SCALE GENOMIC DNA]</scope>
    <source>
        <strain evidence="4">CCMP 1984</strain>
    </source>
</reference>
<dbReference type="PANTHER" id="PTHR34203">
    <property type="entry name" value="METHYLTRANSFERASE, FKBM FAMILY PROTEIN"/>
    <property type="match status" value="1"/>
</dbReference>
<dbReference type="InterPro" id="IPR006342">
    <property type="entry name" value="FkbM_mtfrase"/>
</dbReference>
<feature type="domain" description="Methyltransferase FkbM" evidence="2">
    <location>
        <begin position="122"/>
        <end position="269"/>
    </location>
</feature>
<name>F0Y875_AURAN</name>
<dbReference type="PANTHER" id="PTHR34203:SF13">
    <property type="entry name" value="EXPRESSED PROTEIN"/>
    <property type="match status" value="1"/>
</dbReference>
<dbReference type="InParanoid" id="F0Y875"/>
<evidence type="ECO:0000256" key="1">
    <source>
        <dbReference type="SAM" id="SignalP"/>
    </source>
</evidence>
<accession>F0Y875</accession>
<dbReference type="RefSeq" id="XP_009036746.1">
    <property type="nucleotide sequence ID" value="XM_009038498.1"/>
</dbReference>
<gene>
    <name evidence="3" type="ORF">AURANDRAFT_63903</name>
</gene>
<dbReference type="AlphaFoldDB" id="F0Y875"/>
<dbReference type="Pfam" id="PF05050">
    <property type="entry name" value="Methyltransf_21"/>
    <property type="match status" value="1"/>
</dbReference>
<feature type="chain" id="PRO_5003260823" description="Methyltransferase FkbM domain-containing protein" evidence="1">
    <location>
        <begin position="18"/>
        <end position="472"/>
    </location>
</feature>
<dbReference type="InterPro" id="IPR052514">
    <property type="entry name" value="SAM-dependent_MTase"/>
</dbReference>